<dbReference type="OrthoDB" id="46868at2759"/>
<dbReference type="GO" id="GO:0006890">
    <property type="term" value="P:retrograde vesicle-mediated transport, Golgi to endoplasmic reticulum"/>
    <property type="evidence" value="ECO:0007669"/>
    <property type="project" value="InterPro"/>
</dbReference>
<dbReference type="Proteomes" id="UP000757232">
    <property type="component" value="Unassembled WGS sequence"/>
</dbReference>
<protein>
    <submittedName>
        <fullName evidence="13">Sec20-domain-containing protein</fullName>
    </submittedName>
</protein>
<keyword evidence="3 11" id="KW-0812">Transmembrane</keyword>
<evidence type="ECO:0000256" key="9">
    <source>
        <dbReference type="ARBA" id="ARBA00037934"/>
    </source>
</evidence>
<feature type="domain" description="Sec20 C-terminal" evidence="12">
    <location>
        <begin position="211"/>
        <end position="272"/>
    </location>
</feature>
<dbReference type="PANTHER" id="PTHR12825">
    <property type="entry name" value="BNIP1-RELATED"/>
    <property type="match status" value="1"/>
</dbReference>
<evidence type="ECO:0000256" key="2">
    <source>
        <dbReference type="ARBA" id="ARBA00022448"/>
    </source>
</evidence>
<keyword evidence="4" id="KW-0256">Endoplasmic reticulum</keyword>
<comment type="subcellular location">
    <subcellularLocation>
        <location evidence="1">Endoplasmic reticulum membrane</location>
        <topology evidence="1">Single-pass type IV membrane protein</topology>
    </subcellularLocation>
</comment>
<dbReference type="PANTHER" id="PTHR12825:SF0">
    <property type="entry name" value="VESICLE TRANSPORT PROTEIN SEC20"/>
    <property type="match status" value="1"/>
</dbReference>
<keyword evidence="8 11" id="KW-0472">Membrane</keyword>
<dbReference type="InterPro" id="IPR005606">
    <property type="entry name" value="Sec20"/>
</dbReference>
<feature type="transmembrane region" description="Helical" evidence="11">
    <location>
        <begin position="247"/>
        <end position="268"/>
    </location>
</feature>
<keyword evidence="6 11" id="KW-1133">Transmembrane helix</keyword>
<proteinExistence type="inferred from homology"/>
<comment type="caution">
    <text evidence="13">The sequence shown here is derived from an EMBL/GenBank/DDBJ whole genome shotgun (WGS) entry which is preliminary data.</text>
</comment>
<evidence type="ECO:0000256" key="6">
    <source>
        <dbReference type="ARBA" id="ARBA00022989"/>
    </source>
</evidence>
<dbReference type="EMBL" id="LNZH02000143">
    <property type="protein sequence ID" value="OCB90027.1"/>
    <property type="molecule type" value="Genomic_DNA"/>
</dbReference>
<feature type="coiled-coil region" evidence="10">
    <location>
        <begin position="57"/>
        <end position="84"/>
    </location>
</feature>
<dbReference type="InterPro" id="IPR056173">
    <property type="entry name" value="Sec20_C"/>
</dbReference>
<accession>A0A9Q5I1L8</accession>
<evidence type="ECO:0000256" key="10">
    <source>
        <dbReference type="SAM" id="Coils"/>
    </source>
</evidence>
<organism evidence="13 14">
    <name type="scientific">Sanghuangporus baumii</name>
    <name type="common">Phellinus baumii</name>
    <dbReference type="NCBI Taxonomy" id="108892"/>
    <lineage>
        <taxon>Eukaryota</taxon>
        <taxon>Fungi</taxon>
        <taxon>Dikarya</taxon>
        <taxon>Basidiomycota</taxon>
        <taxon>Agaricomycotina</taxon>
        <taxon>Agaricomycetes</taxon>
        <taxon>Hymenochaetales</taxon>
        <taxon>Hymenochaetaceae</taxon>
        <taxon>Sanghuangporus</taxon>
    </lineage>
</organism>
<evidence type="ECO:0000313" key="14">
    <source>
        <dbReference type="Proteomes" id="UP000757232"/>
    </source>
</evidence>
<evidence type="ECO:0000256" key="11">
    <source>
        <dbReference type="SAM" id="Phobius"/>
    </source>
</evidence>
<dbReference type="Pfam" id="PF03908">
    <property type="entry name" value="Sec20"/>
    <property type="match status" value="1"/>
</dbReference>
<evidence type="ECO:0000256" key="5">
    <source>
        <dbReference type="ARBA" id="ARBA00022892"/>
    </source>
</evidence>
<comment type="similarity">
    <text evidence="9">Belongs to the SEC20 family.</text>
</comment>
<evidence type="ECO:0000313" key="13">
    <source>
        <dbReference type="EMBL" id="OCB90027.1"/>
    </source>
</evidence>
<keyword evidence="14" id="KW-1185">Reference proteome</keyword>
<evidence type="ECO:0000256" key="1">
    <source>
        <dbReference type="ARBA" id="ARBA00004163"/>
    </source>
</evidence>
<name>A0A9Q5I1L8_SANBA</name>
<evidence type="ECO:0000256" key="8">
    <source>
        <dbReference type="ARBA" id="ARBA00023136"/>
    </source>
</evidence>
<dbReference type="AlphaFoldDB" id="A0A9Q5I1L8"/>
<keyword evidence="5" id="KW-0931">ER-Golgi transport</keyword>
<evidence type="ECO:0000259" key="12">
    <source>
        <dbReference type="Pfam" id="PF03908"/>
    </source>
</evidence>
<keyword evidence="2" id="KW-0813">Transport</keyword>
<keyword evidence="7 10" id="KW-0175">Coiled coil</keyword>
<dbReference type="GO" id="GO:0031201">
    <property type="term" value="C:SNARE complex"/>
    <property type="evidence" value="ECO:0007669"/>
    <property type="project" value="TreeGrafter"/>
</dbReference>
<evidence type="ECO:0000256" key="3">
    <source>
        <dbReference type="ARBA" id="ARBA00022692"/>
    </source>
</evidence>
<dbReference type="GO" id="GO:0005484">
    <property type="term" value="F:SNAP receptor activity"/>
    <property type="evidence" value="ECO:0007669"/>
    <property type="project" value="InterPro"/>
</dbReference>
<dbReference type="GO" id="GO:0005789">
    <property type="term" value="C:endoplasmic reticulum membrane"/>
    <property type="evidence" value="ECO:0007669"/>
    <property type="project" value="UniProtKB-SubCell"/>
</dbReference>
<sequence>MLPPLSVQHILLNIVVMAPIPQVIDDETKAFIDNLQRRERDLVEFQIPRLRDCKGPLSLQQRLAAELKEDLDALVKQVEILEIRAEDVPRKSERSVIQQLVDEFRESSARIRKDMRAALLYCKKTIDLQAKSNREDLFAGAPPVSDLRNVEDKATDDALMKASNDVTEALRRTIGLMQSELERSVLSHQILGSFSTRSAHFTGLTSLFTYIEESTATLHKTSIQHDVLFAATHASKQLITALERADWLDRLLVLAALAFFFLVVLFVLKQRILDRGIRLAFWWTQFLPGLEGKGSMRVDEKVGRILEEGRASANVVGTSIVSAVRSGTEAVKQAVPTALTQASSVVVNSAGEVLDEASLSSSPGSASGPTSVLDTLSSISTSITTDTTSTILDALPETLSTLPSSFHHAEL</sequence>
<evidence type="ECO:0000256" key="4">
    <source>
        <dbReference type="ARBA" id="ARBA00022824"/>
    </source>
</evidence>
<gene>
    <name evidence="13" type="ORF">A7U60_g2789</name>
</gene>
<evidence type="ECO:0000256" key="7">
    <source>
        <dbReference type="ARBA" id="ARBA00023054"/>
    </source>
</evidence>
<reference evidence="13" key="1">
    <citation type="submission" date="2016-06" db="EMBL/GenBank/DDBJ databases">
        <title>Draft Genome sequence of the fungus Inonotus baumii.</title>
        <authorList>
            <person name="Zhu H."/>
            <person name="Lin W."/>
        </authorList>
    </citation>
    <scope>NUCLEOTIDE SEQUENCE</scope>
    <source>
        <strain evidence="13">821</strain>
    </source>
</reference>